<proteinExistence type="predicted"/>
<reference evidence="1" key="1">
    <citation type="journal article" date="2013" name="Nature">
        <title>Draft genome of the wheat A-genome progenitor Triticum urartu.</title>
        <authorList>
            <person name="Ling H.Q."/>
            <person name="Zhao S."/>
            <person name="Liu D."/>
            <person name="Wang J."/>
            <person name="Sun H."/>
            <person name="Zhang C."/>
            <person name="Fan H."/>
            <person name="Li D."/>
            <person name="Dong L."/>
            <person name="Tao Y."/>
            <person name="Gao C."/>
            <person name="Wu H."/>
            <person name="Li Y."/>
            <person name="Cui Y."/>
            <person name="Guo X."/>
            <person name="Zheng S."/>
            <person name="Wang B."/>
            <person name="Yu K."/>
            <person name="Liang Q."/>
            <person name="Yang W."/>
            <person name="Lou X."/>
            <person name="Chen J."/>
            <person name="Feng M."/>
            <person name="Jian J."/>
            <person name="Zhang X."/>
            <person name="Luo G."/>
            <person name="Jiang Y."/>
            <person name="Liu J."/>
            <person name="Wang Z."/>
            <person name="Sha Y."/>
            <person name="Zhang B."/>
            <person name="Wu H."/>
            <person name="Tang D."/>
            <person name="Shen Q."/>
            <person name="Xue P."/>
            <person name="Zou S."/>
            <person name="Wang X."/>
            <person name="Liu X."/>
            <person name="Wang F."/>
            <person name="Yang Y."/>
            <person name="An X."/>
            <person name="Dong Z."/>
            <person name="Zhang K."/>
            <person name="Zhang X."/>
            <person name="Luo M.C."/>
            <person name="Dvorak J."/>
            <person name="Tong Y."/>
            <person name="Wang J."/>
            <person name="Yang H."/>
            <person name="Li Z."/>
            <person name="Wang D."/>
            <person name="Zhang A."/>
            <person name="Wang J."/>
        </authorList>
    </citation>
    <scope>NUCLEOTIDE SEQUENCE</scope>
</reference>
<dbReference type="OMA" id="IYIVGQQ"/>
<evidence type="ECO:0000313" key="1">
    <source>
        <dbReference type="EMBL" id="EMS50394.1"/>
    </source>
</evidence>
<sequence length="77" mass="8639">MTGRPQETSLSPIYIVGQQIDARQVPGQGGPPSLSFDVSEIIKYPVYAPSATTPHKFLLERVRLRGFVKTLVYDYTR</sequence>
<protein>
    <submittedName>
        <fullName evidence="1">Uncharacterized protein</fullName>
    </submittedName>
</protein>
<dbReference type="AlphaFoldDB" id="M7ZQM1"/>
<gene>
    <name evidence="1" type="ORF">TRIUR3_27220</name>
</gene>
<name>M7ZQM1_TRIUA</name>
<accession>M7ZQM1</accession>
<dbReference type="EMBL" id="KD231886">
    <property type="protein sequence ID" value="EMS50394.1"/>
    <property type="molecule type" value="Genomic_DNA"/>
</dbReference>
<organism evidence="1">
    <name type="scientific">Triticum urartu</name>
    <name type="common">Red wild einkorn</name>
    <name type="synonym">Crithodium urartu</name>
    <dbReference type="NCBI Taxonomy" id="4572"/>
    <lineage>
        <taxon>Eukaryota</taxon>
        <taxon>Viridiplantae</taxon>
        <taxon>Streptophyta</taxon>
        <taxon>Embryophyta</taxon>
        <taxon>Tracheophyta</taxon>
        <taxon>Spermatophyta</taxon>
        <taxon>Magnoliopsida</taxon>
        <taxon>Liliopsida</taxon>
        <taxon>Poales</taxon>
        <taxon>Poaceae</taxon>
        <taxon>BOP clade</taxon>
        <taxon>Pooideae</taxon>
        <taxon>Triticodae</taxon>
        <taxon>Triticeae</taxon>
        <taxon>Triticinae</taxon>
        <taxon>Triticum</taxon>
    </lineage>
</organism>